<protein>
    <submittedName>
        <fullName evidence="2">Uncharacterized protein</fullName>
    </submittedName>
</protein>
<dbReference type="GeneID" id="14890833"/>
<feature type="compositionally biased region" description="Polar residues" evidence="1">
    <location>
        <begin position="159"/>
        <end position="172"/>
    </location>
</feature>
<evidence type="ECO:0000313" key="2">
    <source>
        <dbReference type="EMBL" id="ELP91944.1"/>
    </source>
</evidence>
<evidence type="ECO:0000256" key="1">
    <source>
        <dbReference type="SAM" id="MobiDB-lite"/>
    </source>
</evidence>
<sequence>MDVIGNLKLIEEKSKEKRGEIQYSLLPKITAPTIPKTTKPTSKHYNKLFTKNVYSLLEESMDVSEPSSQHGISQMQTTRRPTTPRPGTPILQMESIAGPSSVQSHIIQTQQTSQPQQSQQAVNVVPMQRKSEKGKQPLSKNKPVLIKRRRKTEDEDVHPSTSKIQKLSTTISTEKDEDSNDEMNTH</sequence>
<feature type="compositionally biased region" description="Polar residues" evidence="1">
    <location>
        <begin position="65"/>
        <end position="76"/>
    </location>
</feature>
<keyword evidence="3" id="KW-1185">Reference proteome</keyword>
<dbReference type="KEGG" id="eiv:EIN_400240"/>
<dbReference type="Proteomes" id="UP000014680">
    <property type="component" value="Unassembled WGS sequence"/>
</dbReference>
<gene>
    <name evidence="2" type="ORF">EIN_400240</name>
</gene>
<dbReference type="VEuPathDB" id="AmoebaDB:EIN_400240"/>
<dbReference type="EMBL" id="KB206411">
    <property type="protein sequence ID" value="ELP91944.1"/>
    <property type="molecule type" value="Genomic_DNA"/>
</dbReference>
<evidence type="ECO:0000313" key="3">
    <source>
        <dbReference type="Proteomes" id="UP000014680"/>
    </source>
</evidence>
<accession>A0A0A1UFV2</accession>
<proteinExistence type="predicted"/>
<feature type="compositionally biased region" description="Acidic residues" evidence="1">
    <location>
        <begin position="175"/>
        <end position="186"/>
    </location>
</feature>
<feature type="region of interest" description="Disordered" evidence="1">
    <location>
        <begin position="60"/>
        <end position="186"/>
    </location>
</feature>
<feature type="compositionally biased region" description="Low complexity" evidence="1">
    <location>
        <begin position="100"/>
        <end position="120"/>
    </location>
</feature>
<dbReference type="RefSeq" id="XP_004258715.1">
    <property type="nucleotide sequence ID" value="XM_004258667.1"/>
</dbReference>
<dbReference type="AlphaFoldDB" id="A0A0A1UFV2"/>
<name>A0A0A1UFV2_ENTIV</name>
<organism evidence="2 3">
    <name type="scientific">Entamoeba invadens IP1</name>
    <dbReference type="NCBI Taxonomy" id="370355"/>
    <lineage>
        <taxon>Eukaryota</taxon>
        <taxon>Amoebozoa</taxon>
        <taxon>Evosea</taxon>
        <taxon>Archamoebae</taxon>
        <taxon>Mastigamoebida</taxon>
        <taxon>Entamoebidae</taxon>
        <taxon>Entamoeba</taxon>
    </lineage>
</organism>
<reference evidence="2 3" key="1">
    <citation type="submission" date="2012-10" db="EMBL/GenBank/DDBJ databases">
        <authorList>
            <person name="Zafar N."/>
            <person name="Inman J."/>
            <person name="Hall N."/>
            <person name="Lorenzi H."/>
            <person name="Caler E."/>
        </authorList>
    </citation>
    <scope>NUCLEOTIDE SEQUENCE [LARGE SCALE GENOMIC DNA]</scope>
    <source>
        <strain evidence="2 3">IP1</strain>
    </source>
</reference>